<protein>
    <submittedName>
        <fullName evidence="1">Uncharacterized protein</fullName>
    </submittedName>
</protein>
<gene>
    <name evidence="1" type="ORF">E2C01_098420</name>
</gene>
<sequence>MQHLFSSPLAWRGTHWGWWTWWRKGLSTTKET</sequence>
<proteinExistence type="predicted"/>
<evidence type="ECO:0000313" key="2">
    <source>
        <dbReference type="Proteomes" id="UP000324222"/>
    </source>
</evidence>
<dbReference type="EMBL" id="VSRR010133231">
    <property type="protein sequence ID" value="MPD02815.1"/>
    <property type="molecule type" value="Genomic_DNA"/>
</dbReference>
<organism evidence="1 2">
    <name type="scientific">Portunus trituberculatus</name>
    <name type="common">Swimming crab</name>
    <name type="synonym">Neptunus trituberculatus</name>
    <dbReference type="NCBI Taxonomy" id="210409"/>
    <lineage>
        <taxon>Eukaryota</taxon>
        <taxon>Metazoa</taxon>
        <taxon>Ecdysozoa</taxon>
        <taxon>Arthropoda</taxon>
        <taxon>Crustacea</taxon>
        <taxon>Multicrustacea</taxon>
        <taxon>Malacostraca</taxon>
        <taxon>Eumalacostraca</taxon>
        <taxon>Eucarida</taxon>
        <taxon>Decapoda</taxon>
        <taxon>Pleocyemata</taxon>
        <taxon>Brachyura</taxon>
        <taxon>Eubrachyura</taxon>
        <taxon>Portunoidea</taxon>
        <taxon>Portunidae</taxon>
        <taxon>Portuninae</taxon>
        <taxon>Portunus</taxon>
    </lineage>
</organism>
<keyword evidence="2" id="KW-1185">Reference proteome</keyword>
<name>A0A5B7KE56_PORTR</name>
<dbReference type="AlphaFoldDB" id="A0A5B7KE56"/>
<dbReference type="Proteomes" id="UP000324222">
    <property type="component" value="Unassembled WGS sequence"/>
</dbReference>
<accession>A0A5B7KE56</accession>
<comment type="caution">
    <text evidence="1">The sequence shown here is derived from an EMBL/GenBank/DDBJ whole genome shotgun (WGS) entry which is preliminary data.</text>
</comment>
<evidence type="ECO:0000313" key="1">
    <source>
        <dbReference type="EMBL" id="MPD02815.1"/>
    </source>
</evidence>
<reference evidence="1 2" key="1">
    <citation type="submission" date="2019-05" db="EMBL/GenBank/DDBJ databases">
        <title>Another draft genome of Portunus trituberculatus and its Hox gene families provides insights of decapod evolution.</title>
        <authorList>
            <person name="Jeong J.-H."/>
            <person name="Song I."/>
            <person name="Kim S."/>
            <person name="Choi T."/>
            <person name="Kim D."/>
            <person name="Ryu S."/>
            <person name="Kim W."/>
        </authorList>
    </citation>
    <scope>NUCLEOTIDE SEQUENCE [LARGE SCALE GENOMIC DNA]</scope>
    <source>
        <tissue evidence="1">Muscle</tissue>
    </source>
</reference>